<name>A0A2S0VXJ9_9ALTE</name>
<evidence type="ECO:0000256" key="1">
    <source>
        <dbReference type="ARBA" id="ARBA00023012"/>
    </source>
</evidence>
<evidence type="ECO:0000259" key="5">
    <source>
        <dbReference type="PROSITE" id="PS50894"/>
    </source>
</evidence>
<dbReference type="InterPro" id="IPR008207">
    <property type="entry name" value="Sig_transdc_His_kin_Hpt_dom"/>
</dbReference>
<dbReference type="GO" id="GO:0004672">
    <property type="term" value="F:protein kinase activity"/>
    <property type="evidence" value="ECO:0007669"/>
    <property type="project" value="UniProtKB-ARBA"/>
</dbReference>
<comment type="caution">
    <text evidence="3">Lacks conserved residue(s) required for the propagation of feature annotation.</text>
</comment>
<feature type="domain" description="HPt" evidence="5">
    <location>
        <begin position="66"/>
        <end position="159"/>
    </location>
</feature>
<evidence type="ECO:0000256" key="2">
    <source>
        <dbReference type="PROSITE-ProRule" id="PRU00110"/>
    </source>
</evidence>
<dbReference type="KEGG" id="cate:C2869_21625"/>
<feature type="domain" description="Response regulatory" evidence="4">
    <location>
        <begin position="1"/>
        <end position="46"/>
    </location>
</feature>
<dbReference type="InterPro" id="IPR001789">
    <property type="entry name" value="Sig_transdc_resp-reg_receiver"/>
</dbReference>
<keyword evidence="7" id="KW-1185">Reference proteome</keyword>
<dbReference type="Proteomes" id="UP000244441">
    <property type="component" value="Chromosome"/>
</dbReference>
<dbReference type="PROSITE" id="PS50894">
    <property type="entry name" value="HPT"/>
    <property type="match status" value="1"/>
</dbReference>
<organism evidence="6 7">
    <name type="scientific">Saccharobesus litoralis</name>
    <dbReference type="NCBI Taxonomy" id="2172099"/>
    <lineage>
        <taxon>Bacteria</taxon>
        <taxon>Pseudomonadati</taxon>
        <taxon>Pseudomonadota</taxon>
        <taxon>Gammaproteobacteria</taxon>
        <taxon>Alteromonadales</taxon>
        <taxon>Alteromonadaceae</taxon>
        <taxon>Saccharobesus</taxon>
    </lineage>
</organism>
<evidence type="ECO:0000256" key="3">
    <source>
        <dbReference type="PROSITE-ProRule" id="PRU00169"/>
    </source>
</evidence>
<keyword evidence="1" id="KW-0902">Two-component regulatory system</keyword>
<feature type="modified residue" description="Phosphohistidine" evidence="2">
    <location>
        <position position="105"/>
    </location>
</feature>
<dbReference type="InterPro" id="IPR036641">
    <property type="entry name" value="HPT_dom_sf"/>
</dbReference>
<dbReference type="CDD" id="cd00088">
    <property type="entry name" value="HPT"/>
    <property type="match status" value="1"/>
</dbReference>
<keyword evidence="2" id="KW-0597">Phosphoprotein</keyword>
<dbReference type="AlphaFoldDB" id="A0A2S0VXJ9"/>
<gene>
    <name evidence="6" type="ORF">C2869_21625</name>
</gene>
<dbReference type="InterPro" id="IPR011006">
    <property type="entry name" value="CheY-like_superfamily"/>
</dbReference>
<dbReference type="Gene3D" id="1.20.120.160">
    <property type="entry name" value="HPT domain"/>
    <property type="match status" value="1"/>
</dbReference>
<dbReference type="Gene3D" id="3.40.50.2300">
    <property type="match status" value="1"/>
</dbReference>
<dbReference type="Pfam" id="PF01627">
    <property type="entry name" value="Hpt"/>
    <property type="match status" value="1"/>
</dbReference>
<reference evidence="6 7" key="1">
    <citation type="submission" date="2018-01" db="EMBL/GenBank/DDBJ databases">
        <title>Genome sequence of a Cantenovulum-like bacteria.</title>
        <authorList>
            <person name="Tan W.R."/>
            <person name="Lau N.-S."/>
            <person name="Go F."/>
            <person name="Amirul A.-A.A."/>
        </authorList>
    </citation>
    <scope>NUCLEOTIDE SEQUENCE [LARGE SCALE GENOMIC DNA]</scope>
    <source>
        <strain evidence="6 7">CCB-QB4</strain>
    </source>
</reference>
<evidence type="ECO:0000313" key="6">
    <source>
        <dbReference type="EMBL" id="AWB68840.1"/>
    </source>
</evidence>
<accession>A0A2S0VXJ9</accession>
<proteinExistence type="predicted"/>
<dbReference type="EMBL" id="CP026604">
    <property type="protein sequence ID" value="AWB68840.1"/>
    <property type="molecule type" value="Genomic_DNA"/>
</dbReference>
<protein>
    <submittedName>
        <fullName evidence="6">Uncharacterized protein</fullName>
    </submittedName>
</protein>
<evidence type="ECO:0000313" key="7">
    <source>
        <dbReference type="Proteomes" id="UP000244441"/>
    </source>
</evidence>
<evidence type="ECO:0000259" key="4">
    <source>
        <dbReference type="PROSITE" id="PS50110"/>
    </source>
</evidence>
<dbReference type="GO" id="GO:0000160">
    <property type="term" value="P:phosphorelay signal transduction system"/>
    <property type="evidence" value="ECO:0007669"/>
    <property type="project" value="UniProtKB-KW"/>
</dbReference>
<dbReference type="PROSITE" id="PS50110">
    <property type="entry name" value="RESPONSE_REGULATORY"/>
    <property type="match status" value="1"/>
</dbReference>
<dbReference type="SUPFAM" id="SSF52172">
    <property type="entry name" value="CheY-like"/>
    <property type="match status" value="1"/>
</dbReference>
<dbReference type="SUPFAM" id="SSF47226">
    <property type="entry name" value="Histidine-containing phosphotransfer domain, HPT domain"/>
    <property type="match status" value="1"/>
</dbReference>
<sequence length="159" mass="17812">MVTFPVALTANAMTQDIQHYLKIGFNAHVAKPIDHDSFVETISQYCPQANSQADENDDDDSLFSMDNAAFRQLVKEYVESLPCEIEMLKHAKSAHDWQKLAKVSHSIKGSAGNFGFKKVSEIAGELEQLLKAQRYGEVDTVFSQLIEQLNDALYSGERI</sequence>
<dbReference type="SMART" id="SM00073">
    <property type="entry name" value="HPT"/>
    <property type="match status" value="1"/>
</dbReference>